<organism evidence="1 2">
    <name type="scientific">Methylobacterium iners</name>
    <dbReference type="NCBI Taxonomy" id="418707"/>
    <lineage>
        <taxon>Bacteria</taxon>
        <taxon>Pseudomonadati</taxon>
        <taxon>Pseudomonadota</taxon>
        <taxon>Alphaproteobacteria</taxon>
        <taxon>Hyphomicrobiales</taxon>
        <taxon>Methylobacteriaceae</taxon>
        <taxon>Methylobacterium</taxon>
    </lineage>
</organism>
<evidence type="ECO:0000313" key="1">
    <source>
        <dbReference type="EMBL" id="GJD97823.1"/>
    </source>
</evidence>
<name>A0ABQ4S3W5_9HYPH</name>
<evidence type="ECO:0000313" key="2">
    <source>
        <dbReference type="Proteomes" id="UP001055125"/>
    </source>
</evidence>
<reference evidence="1" key="2">
    <citation type="submission" date="2021-08" db="EMBL/GenBank/DDBJ databases">
        <authorList>
            <person name="Tani A."/>
            <person name="Ola A."/>
            <person name="Ogura Y."/>
            <person name="Katsura K."/>
            <person name="Hayashi T."/>
        </authorList>
    </citation>
    <scope>NUCLEOTIDE SEQUENCE</scope>
    <source>
        <strain evidence="1">DSM 19015</strain>
    </source>
</reference>
<dbReference type="RefSeq" id="WP_238246864.1">
    <property type="nucleotide sequence ID" value="NZ_BPQP01000116.1"/>
</dbReference>
<dbReference type="Proteomes" id="UP001055125">
    <property type="component" value="Unassembled WGS sequence"/>
</dbReference>
<keyword evidence="2" id="KW-1185">Reference proteome</keyword>
<sequence>MTDALQAAYIVKVTHAGTDLQESLTVFYAIIADNAEAGVQLVKRAVKDDAVVEATDARLSQVTAHALGLAPGQARAL</sequence>
<proteinExistence type="predicted"/>
<comment type="caution">
    <text evidence="1">The sequence shown here is derived from an EMBL/GenBank/DDBJ whole genome shotgun (WGS) entry which is preliminary data.</text>
</comment>
<gene>
    <name evidence="1" type="ORF">OCOJLMKI_5062</name>
</gene>
<protein>
    <submittedName>
        <fullName evidence="1">Uncharacterized protein</fullName>
    </submittedName>
</protein>
<reference evidence="1" key="1">
    <citation type="journal article" date="2021" name="Front. Microbiol.">
        <title>Comprehensive Comparative Genomics and Phenotyping of Methylobacterium Species.</title>
        <authorList>
            <person name="Alessa O."/>
            <person name="Ogura Y."/>
            <person name="Fujitani Y."/>
            <person name="Takami H."/>
            <person name="Hayashi T."/>
            <person name="Sahin N."/>
            <person name="Tani A."/>
        </authorList>
    </citation>
    <scope>NUCLEOTIDE SEQUENCE</scope>
    <source>
        <strain evidence="1">DSM 19015</strain>
    </source>
</reference>
<dbReference type="EMBL" id="BPQP01000116">
    <property type="protein sequence ID" value="GJD97823.1"/>
    <property type="molecule type" value="Genomic_DNA"/>
</dbReference>
<accession>A0ABQ4S3W5</accession>